<dbReference type="GO" id="GO:0006906">
    <property type="term" value="P:vesicle fusion"/>
    <property type="evidence" value="ECO:0007669"/>
    <property type="project" value="TreeGrafter"/>
</dbReference>
<dbReference type="PANTHER" id="PTHR19957:SF307">
    <property type="entry name" value="PROTEIN SSO1-RELATED"/>
    <property type="match status" value="1"/>
</dbReference>
<reference evidence="10 11" key="1">
    <citation type="submission" date="2014-02" db="EMBL/GenBank/DDBJ databases">
        <title>Single nucleus genome sequencing reveals high similarity among nuclei of an endomycorrhizal fungus.</title>
        <authorList>
            <person name="Lin K."/>
            <person name="Geurts R."/>
            <person name="Zhang Z."/>
            <person name="Limpens E."/>
            <person name="Saunders D.G."/>
            <person name="Mu D."/>
            <person name="Pang E."/>
            <person name="Cao H."/>
            <person name="Cha H."/>
            <person name="Lin T."/>
            <person name="Zhou Q."/>
            <person name="Shang Y."/>
            <person name="Li Y."/>
            <person name="Ivanov S."/>
            <person name="Sharma T."/>
            <person name="Velzen R.V."/>
            <person name="Ruijter N.D."/>
            <person name="Aanen D.K."/>
            <person name="Win J."/>
            <person name="Kamoun S."/>
            <person name="Bisseling T."/>
            <person name="Huang S."/>
        </authorList>
    </citation>
    <scope>NUCLEOTIDE SEQUENCE [LARGE SCALE GENOMIC DNA]</scope>
    <source>
        <strain evidence="11">DAOM197198w</strain>
    </source>
</reference>
<dbReference type="GO" id="GO:0031201">
    <property type="term" value="C:SNARE complex"/>
    <property type="evidence" value="ECO:0007669"/>
    <property type="project" value="TreeGrafter"/>
</dbReference>
<evidence type="ECO:0000256" key="4">
    <source>
        <dbReference type="ARBA" id="ARBA00022989"/>
    </source>
</evidence>
<dbReference type="OrthoDB" id="10255013at2759"/>
<dbReference type="Proteomes" id="UP000022910">
    <property type="component" value="Unassembled WGS sequence"/>
</dbReference>
<protein>
    <submittedName>
        <fullName evidence="10">Sso1p</fullName>
    </submittedName>
</protein>
<dbReference type="GO" id="GO:0048278">
    <property type="term" value="P:vesicle docking"/>
    <property type="evidence" value="ECO:0007669"/>
    <property type="project" value="TreeGrafter"/>
</dbReference>
<keyword evidence="6" id="KW-0175">Coiled coil</keyword>
<evidence type="ECO:0000313" key="10">
    <source>
        <dbReference type="EMBL" id="EXX59572.1"/>
    </source>
</evidence>
<evidence type="ECO:0000256" key="8">
    <source>
        <dbReference type="SAM" id="Phobius"/>
    </source>
</evidence>
<dbReference type="PANTHER" id="PTHR19957">
    <property type="entry name" value="SYNTAXIN"/>
    <property type="match status" value="1"/>
</dbReference>
<accession>A0A015IQU4</accession>
<evidence type="ECO:0000256" key="6">
    <source>
        <dbReference type="SAM" id="Coils"/>
    </source>
</evidence>
<sequence length="295" mass="33421">MSGIDSNIGGFLSETTEIEQRITDAKSNITRIQEFQGQILNSTSTSTSNSAARERENIIANTRNLLIECKDRVKKIQYENARVPSSDPNFGIRQQRYEYLRTKLSNVLEEYRQVESDFMKQTKDRMARQYKVVNPNATQQEIDDYVSNSDSEPIFQHAILKTNEAKNALEEVQKRHEDIKNIENTIAELAALFQELHLQVEAQDQTIINIEQNAEAIAEKTEQTTQELGKATLLAKAARKKKWICLVIFILIIIIIVIVIITQLPQIRGDNSQSNNTNKTVTPALSNSPSSPSLT</sequence>
<comment type="caution">
    <text evidence="10">The sequence shown here is derived from an EMBL/GenBank/DDBJ whole genome shotgun (WGS) entry which is preliminary data.</text>
</comment>
<name>A0A015IQU4_RHIIW</name>
<evidence type="ECO:0000256" key="1">
    <source>
        <dbReference type="ARBA" id="ARBA00004211"/>
    </source>
</evidence>
<dbReference type="Pfam" id="PF00804">
    <property type="entry name" value="Syntaxin"/>
    <property type="match status" value="1"/>
</dbReference>
<evidence type="ECO:0000313" key="11">
    <source>
        <dbReference type="Proteomes" id="UP000022910"/>
    </source>
</evidence>
<dbReference type="GO" id="GO:0000149">
    <property type="term" value="F:SNARE binding"/>
    <property type="evidence" value="ECO:0007669"/>
    <property type="project" value="TreeGrafter"/>
</dbReference>
<dbReference type="AlphaFoldDB" id="A0A015IQU4"/>
<comment type="similarity">
    <text evidence="2">Belongs to the syntaxin family.</text>
</comment>
<organism evidence="10 11">
    <name type="scientific">Rhizophagus irregularis (strain DAOM 197198w)</name>
    <name type="common">Glomus intraradices</name>
    <dbReference type="NCBI Taxonomy" id="1432141"/>
    <lineage>
        <taxon>Eukaryota</taxon>
        <taxon>Fungi</taxon>
        <taxon>Fungi incertae sedis</taxon>
        <taxon>Mucoromycota</taxon>
        <taxon>Glomeromycotina</taxon>
        <taxon>Glomeromycetes</taxon>
        <taxon>Glomerales</taxon>
        <taxon>Glomeraceae</taxon>
        <taxon>Rhizophagus</taxon>
    </lineage>
</organism>
<feature type="region of interest" description="Disordered" evidence="7">
    <location>
        <begin position="271"/>
        <end position="295"/>
    </location>
</feature>
<evidence type="ECO:0000259" key="9">
    <source>
        <dbReference type="PROSITE" id="PS50192"/>
    </source>
</evidence>
<dbReference type="OMA" id="IICSFHV"/>
<feature type="coiled-coil region" evidence="6">
    <location>
        <begin position="162"/>
        <end position="199"/>
    </location>
</feature>
<dbReference type="InterPro" id="IPR006011">
    <property type="entry name" value="Syntaxin_N"/>
</dbReference>
<dbReference type="PROSITE" id="PS50192">
    <property type="entry name" value="T_SNARE"/>
    <property type="match status" value="1"/>
</dbReference>
<evidence type="ECO:0000256" key="2">
    <source>
        <dbReference type="ARBA" id="ARBA00009063"/>
    </source>
</evidence>
<feature type="transmembrane region" description="Helical" evidence="8">
    <location>
        <begin position="243"/>
        <end position="264"/>
    </location>
</feature>
<dbReference type="Pfam" id="PF05739">
    <property type="entry name" value="SNARE"/>
    <property type="match status" value="1"/>
</dbReference>
<comment type="subcellular location">
    <subcellularLocation>
        <location evidence="1">Membrane</location>
        <topology evidence="1">Single-pass type IV membrane protein</topology>
    </subcellularLocation>
</comment>
<gene>
    <name evidence="10" type="ORF">RirG_188020</name>
</gene>
<keyword evidence="3 8" id="KW-0812">Transmembrane</keyword>
<dbReference type="HOGENOM" id="CLU_042423_0_1_1"/>
<dbReference type="GO" id="GO:0006887">
    <property type="term" value="P:exocytosis"/>
    <property type="evidence" value="ECO:0007669"/>
    <property type="project" value="TreeGrafter"/>
</dbReference>
<dbReference type="GO" id="GO:0006886">
    <property type="term" value="P:intracellular protein transport"/>
    <property type="evidence" value="ECO:0007669"/>
    <property type="project" value="TreeGrafter"/>
</dbReference>
<proteinExistence type="inferred from homology"/>
<dbReference type="SUPFAM" id="SSF47661">
    <property type="entry name" value="t-snare proteins"/>
    <property type="match status" value="1"/>
</dbReference>
<dbReference type="STRING" id="1432141.A0A015IQU4"/>
<dbReference type="GO" id="GO:0005484">
    <property type="term" value="F:SNAP receptor activity"/>
    <property type="evidence" value="ECO:0007669"/>
    <property type="project" value="TreeGrafter"/>
</dbReference>
<feature type="compositionally biased region" description="Polar residues" evidence="7">
    <location>
        <begin position="271"/>
        <end position="284"/>
    </location>
</feature>
<evidence type="ECO:0000256" key="5">
    <source>
        <dbReference type="ARBA" id="ARBA00023136"/>
    </source>
</evidence>
<dbReference type="InterPro" id="IPR045242">
    <property type="entry name" value="Syntaxin"/>
</dbReference>
<feature type="compositionally biased region" description="Low complexity" evidence="7">
    <location>
        <begin position="285"/>
        <end position="295"/>
    </location>
</feature>
<keyword evidence="5 8" id="KW-0472">Membrane</keyword>
<dbReference type="InterPro" id="IPR010989">
    <property type="entry name" value="SNARE"/>
</dbReference>
<dbReference type="SMART" id="SM00397">
    <property type="entry name" value="t_SNARE"/>
    <property type="match status" value="1"/>
</dbReference>
<dbReference type="GO" id="GO:0012505">
    <property type="term" value="C:endomembrane system"/>
    <property type="evidence" value="ECO:0007669"/>
    <property type="project" value="TreeGrafter"/>
</dbReference>
<dbReference type="SMART" id="SM00503">
    <property type="entry name" value="SynN"/>
    <property type="match status" value="1"/>
</dbReference>
<dbReference type="InterPro" id="IPR000727">
    <property type="entry name" value="T_SNARE_dom"/>
</dbReference>
<feature type="domain" description="T-SNARE coiled-coil homology" evidence="9">
    <location>
        <begin position="169"/>
        <end position="231"/>
    </location>
</feature>
<evidence type="ECO:0000256" key="7">
    <source>
        <dbReference type="SAM" id="MobiDB-lite"/>
    </source>
</evidence>
<dbReference type="GO" id="GO:0005886">
    <property type="term" value="C:plasma membrane"/>
    <property type="evidence" value="ECO:0007669"/>
    <property type="project" value="TreeGrafter"/>
</dbReference>
<dbReference type="EMBL" id="JEMT01026356">
    <property type="protein sequence ID" value="EXX59572.1"/>
    <property type="molecule type" value="Genomic_DNA"/>
</dbReference>
<evidence type="ECO:0000256" key="3">
    <source>
        <dbReference type="ARBA" id="ARBA00022692"/>
    </source>
</evidence>
<keyword evidence="11" id="KW-1185">Reference proteome</keyword>
<dbReference type="CDD" id="cd15849">
    <property type="entry name" value="SNARE_Sso1"/>
    <property type="match status" value="1"/>
</dbReference>
<keyword evidence="4 8" id="KW-1133">Transmembrane helix</keyword>
<dbReference type="Gene3D" id="1.20.58.70">
    <property type="match status" value="1"/>
</dbReference>